<dbReference type="RefSeq" id="WP_179616461.1">
    <property type="nucleotide sequence ID" value="NZ_CP059163.1"/>
</dbReference>
<evidence type="ECO:0000259" key="4">
    <source>
        <dbReference type="SMART" id="SM00822"/>
    </source>
</evidence>
<dbReference type="SMART" id="SM00822">
    <property type="entry name" value="PKS_KR"/>
    <property type="match status" value="1"/>
</dbReference>
<gene>
    <name evidence="5" type="ORF">BKA08_003169</name>
</gene>
<evidence type="ECO:0000313" key="6">
    <source>
        <dbReference type="Proteomes" id="UP000516957"/>
    </source>
</evidence>
<organism evidence="5 6">
    <name type="scientific">Nocardioides marinisabuli</name>
    <dbReference type="NCBI Taxonomy" id="419476"/>
    <lineage>
        <taxon>Bacteria</taxon>
        <taxon>Bacillati</taxon>
        <taxon>Actinomycetota</taxon>
        <taxon>Actinomycetes</taxon>
        <taxon>Propionibacteriales</taxon>
        <taxon>Nocardioidaceae</taxon>
        <taxon>Nocardioides</taxon>
    </lineage>
</organism>
<dbReference type="Pfam" id="PF00106">
    <property type="entry name" value="adh_short"/>
    <property type="match status" value="1"/>
</dbReference>
<dbReference type="PANTHER" id="PTHR42760:SF133">
    <property type="entry name" value="3-OXOACYL-[ACYL-CARRIER-PROTEIN] REDUCTASE"/>
    <property type="match status" value="1"/>
</dbReference>
<dbReference type="PRINTS" id="PR00081">
    <property type="entry name" value="GDHRDH"/>
</dbReference>
<evidence type="ECO:0000313" key="5">
    <source>
        <dbReference type="EMBL" id="NYD58931.1"/>
    </source>
</evidence>
<sequence>MLTDPTLTSSMLDGKVAIVTGAGNGIGRATAEALAANGARVVVVDIDADLAKEVAAEIGNGATTFAADLTDPAVPDELVAQAASGGGIDIIVNSAGYFWDAPIHRMTDEQFQAMLDIHLLVPFRILRAAAPYFRDAGRAEAKEGVTRHRKVVNVTSLAASFGNPGAGNYAAAKAGLVGLTKTLAAEWGPSNVNVNAVAFGVIQTRFGAPQSAQQKITVDGREIPIGVPDKTLRAMGFDPEEERDLFAPRPVQGSLLGRTGTIQEAADSILWLASPLSDFVTGQVIPVSGGSRGGLS</sequence>
<dbReference type="SUPFAM" id="SSF51735">
    <property type="entry name" value="NAD(P)-binding Rossmann-fold domains"/>
    <property type="match status" value="1"/>
</dbReference>
<dbReference type="Pfam" id="PF13561">
    <property type="entry name" value="adh_short_C2"/>
    <property type="match status" value="1"/>
</dbReference>
<proteinExistence type="inferred from homology"/>
<evidence type="ECO:0000256" key="1">
    <source>
        <dbReference type="ARBA" id="ARBA00006484"/>
    </source>
</evidence>
<evidence type="ECO:0000256" key="2">
    <source>
        <dbReference type="ARBA" id="ARBA00023002"/>
    </source>
</evidence>
<feature type="domain" description="Ketoreductase" evidence="4">
    <location>
        <begin position="15"/>
        <end position="205"/>
    </location>
</feature>
<reference evidence="5 6" key="1">
    <citation type="submission" date="2020-07" db="EMBL/GenBank/DDBJ databases">
        <title>Sequencing the genomes of 1000 actinobacteria strains.</title>
        <authorList>
            <person name="Klenk H.-P."/>
        </authorList>
    </citation>
    <scope>NUCLEOTIDE SEQUENCE [LARGE SCALE GENOMIC DNA]</scope>
    <source>
        <strain evidence="5 6">DSM 18965</strain>
    </source>
</reference>
<dbReference type="EMBL" id="JACCBE010000001">
    <property type="protein sequence ID" value="NYD58931.1"/>
    <property type="molecule type" value="Genomic_DNA"/>
</dbReference>
<dbReference type="Gene3D" id="3.40.50.720">
    <property type="entry name" value="NAD(P)-binding Rossmann-like Domain"/>
    <property type="match status" value="1"/>
</dbReference>
<dbReference type="InterPro" id="IPR002347">
    <property type="entry name" value="SDR_fam"/>
</dbReference>
<dbReference type="Proteomes" id="UP000516957">
    <property type="component" value="Unassembled WGS sequence"/>
</dbReference>
<dbReference type="PANTHER" id="PTHR42760">
    <property type="entry name" value="SHORT-CHAIN DEHYDROGENASES/REDUCTASES FAMILY MEMBER"/>
    <property type="match status" value="1"/>
</dbReference>
<comment type="caution">
    <text evidence="5">The sequence shown here is derived from an EMBL/GenBank/DDBJ whole genome shotgun (WGS) entry which is preliminary data.</text>
</comment>
<evidence type="ECO:0000256" key="3">
    <source>
        <dbReference type="RuleBase" id="RU000363"/>
    </source>
</evidence>
<keyword evidence="6" id="KW-1185">Reference proteome</keyword>
<name>A0A7Y9F3U6_9ACTN</name>
<dbReference type="InterPro" id="IPR036291">
    <property type="entry name" value="NAD(P)-bd_dom_sf"/>
</dbReference>
<dbReference type="InterPro" id="IPR020904">
    <property type="entry name" value="Sc_DH/Rdtase_CS"/>
</dbReference>
<comment type="similarity">
    <text evidence="1 3">Belongs to the short-chain dehydrogenases/reductases (SDR) family.</text>
</comment>
<dbReference type="CDD" id="cd05233">
    <property type="entry name" value="SDR_c"/>
    <property type="match status" value="1"/>
</dbReference>
<dbReference type="PROSITE" id="PS00061">
    <property type="entry name" value="ADH_SHORT"/>
    <property type="match status" value="1"/>
</dbReference>
<keyword evidence="2 5" id="KW-0560">Oxidoreductase</keyword>
<protein>
    <submittedName>
        <fullName evidence="5">3-oxoacyl-[acyl-carrier protein] reductase</fullName>
        <ecNumber evidence="5">1.1.1.100</ecNumber>
    </submittedName>
</protein>
<dbReference type="GO" id="GO:0006633">
    <property type="term" value="P:fatty acid biosynthetic process"/>
    <property type="evidence" value="ECO:0007669"/>
    <property type="project" value="TreeGrafter"/>
</dbReference>
<dbReference type="EC" id="1.1.1.100" evidence="5"/>
<dbReference type="PRINTS" id="PR00080">
    <property type="entry name" value="SDRFAMILY"/>
</dbReference>
<dbReference type="AlphaFoldDB" id="A0A7Y9F3U6"/>
<dbReference type="GO" id="GO:0004316">
    <property type="term" value="F:3-oxoacyl-[acyl-carrier-protein] reductase (NADPH) activity"/>
    <property type="evidence" value="ECO:0007669"/>
    <property type="project" value="UniProtKB-EC"/>
</dbReference>
<dbReference type="FunFam" id="3.40.50.720:FF:000084">
    <property type="entry name" value="Short-chain dehydrogenase reductase"/>
    <property type="match status" value="1"/>
</dbReference>
<dbReference type="GO" id="GO:0048038">
    <property type="term" value="F:quinone binding"/>
    <property type="evidence" value="ECO:0007669"/>
    <property type="project" value="TreeGrafter"/>
</dbReference>
<dbReference type="InterPro" id="IPR057326">
    <property type="entry name" value="KR_dom"/>
</dbReference>
<accession>A0A7Y9F3U6</accession>